<accession>A0AAD9J3Z8</accession>
<evidence type="ECO:0000313" key="3">
    <source>
        <dbReference type="EMBL" id="KAK2145969.1"/>
    </source>
</evidence>
<dbReference type="Pfam" id="PF00059">
    <property type="entry name" value="Lectin_C"/>
    <property type="match status" value="1"/>
</dbReference>
<evidence type="ECO:0000259" key="2">
    <source>
        <dbReference type="PROSITE" id="PS50041"/>
    </source>
</evidence>
<keyword evidence="4" id="KW-1185">Reference proteome</keyword>
<dbReference type="Gene3D" id="3.10.100.10">
    <property type="entry name" value="Mannose-Binding Protein A, subunit A"/>
    <property type="match status" value="1"/>
</dbReference>
<evidence type="ECO:0000313" key="4">
    <source>
        <dbReference type="Proteomes" id="UP001208570"/>
    </source>
</evidence>
<proteinExistence type="predicted"/>
<feature type="domain" description="C-type lectin" evidence="2">
    <location>
        <begin position="33"/>
        <end position="159"/>
    </location>
</feature>
<dbReference type="InterPro" id="IPR001304">
    <property type="entry name" value="C-type_lectin-like"/>
</dbReference>
<keyword evidence="1" id="KW-0732">Signal</keyword>
<dbReference type="AlphaFoldDB" id="A0AAD9J3Z8"/>
<reference evidence="3" key="1">
    <citation type="journal article" date="2023" name="Mol. Biol. Evol.">
        <title>Third-Generation Sequencing Reveals the Adaptive Role of the Epigenome in Three Deep-Sea Polychaetes.</title>
        <authorList>
            <person name="Perez M."/>
            <person name="Aroh O."/>
            <person name="Sun Y."/>
            <person name="Lan Y."/>
            <person name="Juniper S.K."/>
            <person name="Young C.R."/>
            <person name="Angers B."/>
            <person name="Qian P.Y."/>
        </authorList>
    </citation>
    <scope>NUCLEOTIDE SEQUENCE</scope>
    <source>
        <strain evidence="3">P08H-3</strain>
    </source>
</reference>
<evidence type="ECO:0000256" key="1">
    <source>
        <dbReference type="SAM" id="SignalP"/>
    </source>
</evidence>
<name>A0AAD9J3Z8_9ANNE</name>
<dbReference type="SUPFAM" id="SSF56436">
    <property type="entry name" value="C-type lectin-like"/>
    <property type="match status" value="1"/>
</dbReference>
<dbReference type="PROSITE" id="PS51257">
    <property type="entry name" value="PROKAR_LIPOPROTEIN"/>
    <property type="match status" value="1"/>
</dbReference>
<dbReference type="InterPro" id="IPR016187">
    <property type="entry name" value="CTDL_fold"/>
</dbReference>
<dbReference type="InterPro" id="IPR016186">
    <property type="entry name" value="C-type_lectin-like/link_sf"/>
</dbReference>
<gene>
    <name evidence="3" type="ORF">LSH36_643g00008</name>
</gene>
<dbReference type="PANTHER" id="PTHR22803">
    <property type="entry name" value="MANNOSE, PHOSPHOLIPASE, LECTIN RECEPTOR RELATED"/>
    <property type="match status" value="1"/>
</dbReference>
<organism evidence="3 4">
    <name type="scientific">Paralvinella palmiformis</name>
    <dbReference type="NCBI Taxonomy" id="53620"/>
    <lineage>
        <taxon>Eukaryota</taxon>
        <taxon>Metazoa</taxon>
        <taxon>Spiralia</taxon>
        <taxon>Lophotrochozoa</taxon>
        <taxon>Annelida</taxon>
        <taxon>Polychaeta</taxon>
        <taxon>Sedentaria</taxon>
        <taxon>Canalipalpata</taxon>
        <taxon>Terebellida</taxon>
        <taxon>Terebelliformia</taxon>
        <taxon>Alvinellidae</taxon>
        <taxon>Paralvinella</taxon>
    </lineage>
</organism>
<feature type="chain" id="PRO_5041997691" description="C-type lectin domain-containing protein" evidence="1">
    <location>
        <begin position="26"/>
        <end position="214"/>
    </location>
</feature>
<dbReference type="SMART" id="SM00034">
    <property type="entry name" value="CLECT"/>
    <property type="match status" value="1"/>
</dbReference>
<protein>
    <recommendedName>
        <fullName evidence="2">C-type lectin domain-containing protein</fullName>
    </recommendedName>
</protein>
<sequence length="214" mass="24367">MGPIVRLPLYSFISLLVQLVQLSLGCPIMWHEYSGSCYRLYAGRNKFDQARSICQKENADLTVITDEKENDFVSDLFYSQEDIDGSSATFAYIGLTDRVEEMVFVWIDGNPLVYENWSKKEPNDASGNDDYVAIRTPAGSYPREWWDTPENKPNSFICERPIRLIAESTERQDNICVLLPSPLRGHNDSISGPGVVYYGFDVLHWIHLELLTSG</sequence>
<dbReference type="PROSITE" id="PS50041">
    <property type="entry name" value="C_TYPE_LECTIN_2"/>
    <property type="match status" value="1"/>
</dbReference>
<dbReference type="EMBL" id="JAODUP010000643">
    <property type="protein sequence ID" value="KAK2145969.1"/>
    <property type="molecule type" value="Genomic_DNA"/>
</dbReference>
<comment type="caution">
    <text evidence="3">The sequence shown here is derived from an EMBL/GenBank/DDBJ whole genome shotgun (WGS) entry which is preliminary data.</text>
</comment>
<dbReference type="CDD" id="cd00037">
    <property type="entry name" value="CLECT"/>
    <property type="match status" value="1"/>
</dbReference>
<feature type="signal peptide" evidence="1">
    <location>
        <begin position="1"/>
        <end position="25"/>
    </location>
</feature>
<dbReference type="InterPro" id="IPR050111">
    <property type="entry name" value="C-type_lectin/snaclec_domain"/>
</dbReference>
<dbReference type="Proteomes" id="UP001208570">
    <property type="component" value="Unassembled WGS sequence"/>
</dbReference>